<dbReference type="Gene3D" id="1.10.10.10">
    <property type="entry name" value="Winged helix-like DNA-binding domain superfamily/Winged helix DNA-binding domain"/>
    <property type="match status" value="1"/>
</dbReference>
<name>A0A0P0L788_PHOVU</name>
<evidence type="ECO:0000313" key="1">
    <source>
        <dbReference type="EMBL" id="ALK85497.1"/>
    </source>
</evidence>
<organism evidence="1 2">
    <name type="scientific">Phocaeicola vulgatus</name>
    <name type="common">Bacteroides vulgatus</name>
    <dbReference type="NCBI Taxonomy" id="821"/>
    <lineage>
        <taxon>Bacteria</taxon>
        <taxon>Pseudomonadati</taxon>
        <taxon>Bacteroidota</taxon>
        <taxon>Bacteroidia</taxon>
        <taxon>Bacteroidales</taxon>
        <taxon>Bacteroidaceae</taxon>
        <taxon>Phocaeicola</taxon>
    </lineage>
</organism>
<protein>
    <recommendedName>
        <fullName evidence="3">Winged helix-turn-helix domain-containing protein</fullName>
    </recommendedName>
</protein>
<evidence type="ECO:0000313" key="2">
    <source>
        <dbReference type="Proteomes" id="UP000061587"/>
    </source>
</evidence>
<dbReference type="EMBL" id="CP013020">
    <property type="protein sequence ID" value="ALK85497.1"/>
    <property type="molecule type" value="Genomic_DNA"/>
</dbReference>
<dbReference type="Proteomes" id="UP000061587">
    <property type="component" value="Chromosome"/>
</dbReference>
<dbReference type="AlphaFoldDB" id="A0A0P0L788"/>
<dbReference type="PATRIC" id="fig|821.40.peg.3502"/>
<reference evidence="2" key="1">
    <citation type="submission" date="2015-10" db="EMBL/GenBank/DDBJ databases">
        <title>Extensive mobilome-driven genome diversification in gut-associated Bacteroides vulgatus mpk.</title>
        <authorList>
            <person name="Beier S."/>
            <person name="Lange A."/>
            <person name="Huson D.H."/>
            <person name="Frick J.-S."/>
            <person name="Autenrieth I.B."/>
        </authorList>
    </citation>
    <scope>NUCLEOTIDE SEQUENCE [LARGE SCALE GENOMIC DNA]</scope>
    <source>
        <strain evidence="2">mpk</strain>
    </source>
</reference>
<proteinExistence type="predicted"/>
<reference evidence="1 2" key="2">
    <citation type="journal article" date="2016" name="Genome Biol. Evol.">
        <title>Extensive mobilome-driven genome diversification in mouse gut-associated Bacteroides vulgatus mpk.</title>
        <authorList>
            <person name="Lange A."/>
            <person name="Beier S."/>
            <person name="Steimle A."/>
            <person name="Autenrieth I.B."/>
            <person name="Huson D.H."/>
            <person name="Frick J.S."/>
        </authorList>
    </citation>
    <scope>NUCLEOTIDE SEQUENCE [LARGE SCALE GENOMIC DNA]</scope>
    <source>
        <strain evidence="2">mpk</strain>
    </source>
</reference>
<dbReference type="InterPro" id="IPR036388">
    <property type="entry name" value="WH-like_DNA-bd_sf"/>
</dbReference>
<dbReference type="InterPro" id="IPR019707">
    <property type="entry name" value="DUF2582"/>
</dbReference>
<sequence length="76" mass="8721">MNIKMDKHQIGVNAGKVWKLLNDNKRWSYCDLKRASELSDRDLNAAIGWLARENKIDFECSNGDDCLFLSVNVYIG</sequence>
<gene>
    <name evidence="1" type="ORF">BvMPK_2913</name>
</gene>
<evidence type="ECO:0008006" key="3">
    <source>
        <dbReference type="Google" id="ProtNLM"/>
    </source>
</evidence>
<dbReference type="Pfam" id="PF10771">
    <property type="entry name" value="DUF2582"/>
    <property type="match status" value="1"/>
</dbReference>
<accession>A0A0P0L788</accession>